<dbReference type="SUPFAM" id="SSF48452">
    <property type="entry name" value="TPR-like"/>
    <property type="match status" value="1"/>
</dbReference>
<gene>
    <name evidence="2" type="ORF">AZE42_04254</name>
</gene>
<dbReference type="Proteomes" id="UP000183567">
    <property type="component" value="Unassembled WGS sequence"/>
</dbReference>
<dbReference type="PANTHER" id="PTHR19959">
    <property type="entry name" value="KINESIN LIGHT CHAIN"/>
    <property type="match status" value="1"/>
</dbReference>
<proteinExistence type="predicted"/>
<reference evidence="2 3" key="1">
    <citation type="submission" date="2016-03" db="EMBL/GenBank/DDBJ databases">
        <title>Comparative genomics of the ectomycorrhizal sister species Rhizopogon vinicolor and Rhizopogon vesiculosus (Basidiomycota: Boletales) reveals a divergence of the mating type B locus.</title>
        <authorList>
            <person name="Mujic A.B."/>
            <person name="Kuo A."/>
            <person name="Tritt A."/>
            <person name="Lipzen A."/>
            <person name="Chen C."/>
            <person name="Johnson J."/>
            <person name="Sharma A."/>
            <person name="Barry K."/>
            <person name="Grigoriev I.V."/>
            <person name="Spatafora J.W."/>
        </authorList>
    </citation>
    <scope>NUCLEOTIDE SEQUENCE [LARGE SCALE GENOMIC DNA]</scope>
    <source>
        <strain evidence="2 3">AM-OR11-056</strain>
    </source>
</reference>
<protein>
    <recommendedName>
        <fullName evidence="1">CHAT domain-containing protein</fullName>
    </recommendedName>
</protein>
<dbReference type="InterPro" id="IPR019734">
    <property type="entry name" value="TPR_rpt"/>
</dbReference>
<dbReference type="Gene3D" id="1.25.40.10">
    <property type="entry name" value="Tetratricopeptide repeat domain"/>
    <property type="match status" value="3"/>
</dbReference>
<evidence type="ECO:0000313" key="3">
    <source>
        <dbReference type="Proteomes" id="UP000183567"/>
    </source>
</evidence>
<evidence type="ECO:0000259" key="1">
    <source>
        <dbReference type="Pfam" id="PF12770"/>
    </source>
</evidence>
<dbReference type="SMART" id="SM00028">
    <property type="entry name" value="TPR"/>
    <property type="match status" value="7"/>
</dbReference>
<dbReference type="InterPro" id="IPR024983">
    <property type="entry name" value="CHAT_dom"/>
</dbReference>
<dbReference type="STRING" id="180088.A0A1J8PSL7"/>
<feature type="domain" description="CHAT" evidence="1">
    <location>
        <begin position="1277"/>
        <end position="1544"/>
    </location>
</feature>
<dbReference type="InterPro" id="IPR011990">
    <property type="entry name" value="TPR-like_helical_dom_sf"/>
</dbReference>
<dbReference type="OrthoDB" id="9991317at2759"/>
<organism evidence="2 3">
    <name type="scientific">Rhizopogon vesiculosus</name>
    <dbReference type="NCBI Taxonomy" id="180088"/>
    <lineage>
        <taxon>Eukaryota</taxon>
        <taxon>Fungi</taxon>
        <taxon>Dikarya</taxon>
        <taxon>Basidiomycota</taxon>
        <taxon>Agaricomycotina</taxon>
        <taxon>Agaricomycetes</taxon>
        <taxon>Agaricomycetidae</taxon>
        <taxon>Boletales</taxon>
        <taxon>Suillineae</taxon>
        <taxon>Rhizopogonaceae</taxon>
        <taxon>Rhizopogon</taxon>
    </lineage>
</organism>
<comment type="caution">
    <text evidence="2">The sequence shown here is derived from an EMBL/GenBank/DDBJ whole genome shotgun (WGS) entry which is preliminary data.</text>
</comment>
<dbReference type="SUPFAM" id="SSF81901">
    <property type="entry name" value="HCP-like"/>
    <property type="match status" value="1"/>
</dbReference>
<dbReference type="PANTHER" id="PTHR19959:SF119">
    <property type="entry name" value="FUNGAL LIPASE-LIKE DOMAIN-CONTAINING PROTEIN"/>
    <property type="match status" value="1"/>
</dbReference>
<sequence>MIPLLSFLFSFLVLLSSFFFFLLWNGNDSGQLTDSAPADTLSHTSQVVPDPLGGSLPLLGQESGHLPENPQEAEEIHLTDSRQIVITTIRASDLTLGLRRIPAGFYVMIQVDGAQWQTTLKHVEDLDVVTVEWNEQVVLPPEPSCKVRFRVYASFELGSMLGHGDLLRTFETSIAELLDRSENSRPIVFQPKMGEVVSPCTSLFIAVEQLVFSKTDVGALCPITVSTHNDMRNLMQLSDAGHCILGRFHRTQDFRDLDQSIMHFESARDLCPDGYPSRPAVLFNLAAARFISCQVKGTYLDLDIPISLFQEALDSHPTGHPDRPTTQLHLALALLSRFGTRGFQMDANAAEELLNEVLDVCHAKSHIYRSALLAINTHVLQTARSVDANALRAEGPVVPWSPEELASRVTLCLQSDDPHALDEVIFLHYEALEYYSTAHSQRSQLLGNLGAALYTRFERQGTAEDLDKAIAIQRDVLRLYPVGSSDRSRLLGNLGLALYTRFKHRGDDEDLDDGIEFHREALYFHPIGHPDRYASLVNLAIVLSTRFECRGNDKDFDEAFAFHREALELLPVGHPGRSKSLSNLGCALLIRFGNRGNDKDLDDGIAFHREALDLNPVDHPHRSSTLINLATSLSSRFKHRGADKDLDEAIAFYRESLHFHPVFHPDRSWSLIGLADGLYTRFQHRGNDQDLAEAIAFQREALDLRPVGHPERCKSLNSLASSLHRRFEHRGDDKDIDEAIIFYREALDLRPVGRSDRPMALSNLGAVLSTRFRHRGHDKDLDDAVELHREALDLHSVGHLQRPLSLNGLANGLYIRFQQRRGNDQDLDEAIACYREVLDLCPAGHPDRSSSLNNLAISLATLFKDRGNDKDLDEAISFNREALDLRSLAVGHPDRPLSLTGLANVLSTRFKSEQGCDDKDLDEAISCYREALDLRPIGHPIRPEALSNLATALTTCFEHRSNDKDLHDALANARSALSLFAAHDPRKHIVHGVLSTIYLLFHQSRFHCTGEDNDYLNTAMDHFKAAAELVSSGLLYRLQASLTWVSHAKQYTHSTLLEAHTTSIQLLDAYMSATASVSSRHQSMKLFPRTLAIDAASYALRVGDVSRAVELLEQGRTLIWTQMARFRTPVDSLLERGDHTQALVTKFRELSFLLDKPPAEHQEGTARVKAEAEATRYTRLVDDWKNAVEEIRGLEGFSRFLLPPLFSDLQDAARDGPIIILIATTLSCDAIIILQQHSPVNLRLGTSLEKLRHLVNTLQRTVKRNAGPEEKQTKLTEALRELWVDVVSPVVKKLVRFSLPGSRIWWCPTSFFNFLPLHAAGEYRRDGTNLSKLYISSYTPSLTALKRARGIHDRSQPTPFAAIGQNHPAGFPFALDSVEPELDLVQSLLPSPSTVSFTKVTSMESTKYIALKTLRSNRWLHFACHGTQNFEEPFNSAFLMRDKPLTLLNITQTDLSRHEFAFLSACETAVGDMQTPDEVIHLAAGLQFAGVRSVIGTFWSVEDSTVRHLVEAFYKNFCGDGKMNSRRAALALHRAVQSLATNKDISLD</sequence>
<dbReference type="Pfam" id="PF12770">
    <property type="entry name" value="CHAT"/>
    <property type="match status" value="1"/>
</dbReference>
<dbReference type="Pfam" id="PF13374">
    <property type="entry name" value="TPR_10"/>
    <property type="match status" value="1"/>
</dbReference>
<keyword evidence="3" id="KW-1185">Reference proteome</keyword>
<name>A0A1J8PSL7_9AGAM</name>
<evidence type="ECO:0000313" key="2">
    <source>
        <dbReference type="EMBL" id="OJA10755.1"/>
    </source>
</evidence>
<accession>A0A1J8PSL7</accession>
<dbReference type="EMBL" id="LVVM01005377">
    <property type="protein sequence ID" value="OJA10755.1"/>
    <property type="molecule type" value="Genomic_DNA"/>
</dbReference>